<dbReference type="AlphaFoldDB" id="A0A2C9D5D3"/>
<proteinExistence type="predicted"/>
<reference evidence="3" key="1">
    <citation type="submission" date="2017-09" db="EMBL/GenBank/DDBJ databases">
        <title>Genome sequence of Nannocystis excedens DSM 71.</title>
        <authorList>
            <person name="Blom J."/>
        </authorList>
    </citation>
    <scope>NUCLEOTIDE SEQUENCE [LARGE SCALE GENOMIC DNA]</scope>
    <source>
        <strain evidence="3">type strain: E19</strain>
    </source>
</reference>
<dbReference type="EMBL" id="LT960614">
    <property type="protein sequence ID" value="SON54715.1"/>
    <property type="molecule type" value="Genomic_DNA"/>
</dbReference>
<feature type="transmembrane region" description="Helical" evidence="1">
    <location>
        <begin position="12"/>
        <end position="32"/>
    </location>
</feature>
<organism evidence="2 3">
    <name type="scientific">Hartmannibacter diazotrophicus</name>
    <dbReference type="NCBI Taxonomy" id="1482074"/>
    <lineage>
        <taxon>Bacteria</taxon>
        <taxon>Pseudomonadati</taxon>
        <taxon>Pseudomonadota</taxon>
        <taxon>Alphaproteobacteria</taxon>
        <taxon>Hyphomicrobiales</taxon>
        <taxon>Pleomorphomonadaceae</taxon>
        <taxon>Hartmannibacter</taxon>
    </lineage>
</organism>
<evidence type="ECO:0000256" key="1">
    <source>
        <dbReference type="SAM" id="Phobius"/>
    </source>
</evidence>
<keyword evidence="1" id="KW-0472">Membrane</keyword>
<name>A0A2C9D5D3_9HYPH</name>
<keyword evidence="3" id="KW-1185">Reference proteome</keyword>
<evidence type="ECO:0000313" key="3">
    <source>
        <dbReference type="Proteomes" id="UP000223606"/>
    </source>
</evidence>
<dbReference type="Proteomes" id="UP000223606">
    <property type="component" value="Chromosome 1"/>
</dbReference>
<sequence>MGASCLSNGLRIVATGTLITAVIIAAIAWSGLGHRADALKLATAQETAGKTDLSASMARPVPGADEAGIRVILALK</sequence>
<accession>A0A2C9D5D3</accession>
<protein>
    <submittedName>
        <fullName evidence="2">Uncharacterized protein</fullName>
    </submittedName>
</protein>
<dbReference type="KEGG" id="hdi:HDIA_1174"/>
<keyword evidence="1" id="KW-1133">Transmembrane helix</keyword>
<gene>
    <name evidence="2" type="ORF">HDIA_1174</name>
</gene>
<keyword evidence="1" id="KW-0812">Transmembrane</keyword>
<evidence type="ECO:0000313" key="2">
    <source>
        <dbReference type="EMBL" id="SON54715.1"/>
    </source>
</evidence>